<organism evidence="1 2">
    <name type="scientific">Pseudomonas syringae pv. actinidiae ICMP 19096</name>
    <dbReference type="NCBI Taxonomy" id="1194405"/>
    <lineage>
        <taxon>Bacteria</taxon>
        <taxon>Pseudomonadati</taxon>
        <taxon>Pseudomonadota</taxon>
        <taxon>Gammaproteobacteria</taxon>
        <taxon>Pseudomonadales</taxon>
        <taxon>Pseudomonadaceae</taxon>
        <taxon>Pseudomonas</taxon>
        <taxon>Pseudomonas syringae</taxon>
    </lineage>
</organism>
<feature type="non-terminal residue" evidence="1">
    <location>
        <position position="88"/>
    </location>
</feature>
<protein>
    <submittedName>
        <fullName evidence="1">Uncharacterized protein</fullName>
    </submittedName>
</protein>
<gene>
    <name evidence="1" type="ORF">A245_02868</name>
</gene>
<evidence type="ECO:0000313" key="1">
    <source>
        <dbReference type="EMBL" id="EPN68793.1"/>
    </source>
</evidence>
<accession>A0A656K4H8</accession>
<comment type="caution">
    <text evidence="1">The sequence shown here is derived from an EMBL/GenBank/DDBJ whole genome shotgun (WGS) entry which is preliminary data.</text>
</comment>
<dbReference type="Proteomes" id="UP000018849">
    <property type="component" value="Unassembled WGS sequence"/>
</dbReference>
<evidence type="ECO:0000313" key="2">
    <source>
        <dbReference type="Proteomes" id="UP000018849"/>
    </source>
</evidence>
<proteinExistence type="predicted"/>
<sequence length="88" mass="9518">MNATASGAVERVFAQFLDLERLTRAARTTEQLAYSLVNDSQSLFGYRHAALVIAGKVRSVTGVSVIEPNAPFVAFVEHAVGQLLKLDL</sequence>
<dbReference type="EMBL" id="AOKF01000214">
    <property type="protein sequence ID" value="EPN68793.1"/>
    <property type="molecule type" value="Genomic_DNA"/>
</dbReference>
<reference evidence="1 2" key="1">
    <citation type="journal article" date="2013" name="PLoS Pathog.">
        <title>Genomic analysis of the Kiwifruit pathogen Pseudomonas syringae pv. actinidiae provides insight into the origins of an emergent plant disease.</title>
        <authorList>
            <person name="McCann H.C."/>
            <person name="Rikkerink E.H."/>
            <person name="Bertels F."/>
            <person name="Fiers M."/>
            <person name="Lu A."/>
            <person name="Rees-George J."/>
            <person name="Andersen M.T."/>
            <person name="Gleave A.P."/>
            <person name="Haubold B."/>
            <person name="Wohlers M.W."/>
            <person name="Guttman D.S."/>
            <person name="Wang P.W."/>
            <person name="Straub C."/>
            <person name="Vanneste J.L."/>
            <person name="Rainey P.B."/>
            <person name="Templeton M.D."/>
        </authorList>
    </citation>
    <scope>NUCLEOTIDE SEQUENCE [LARGE SCALE GENOMIC DNA]</scope>
    <source>
        <strain evidence="1 2">ICMP 19096</strain>
    </source>
</reference>
<name>A0A656K4H8_PSESF</name>
<dbReference type="AlphaFoldDB" id="A0A656K4H8"/>